<dbReference type="GO" id="GO:0043709">
    <property type="term" value="P:cell adhesion involved in single-species biofilm formation"/>
    <property type="evidence" value="ECO:0007669"/>
    <property type="project" value="TreeGrafter"/>
</dbReference>
<dbReference type="Gene3D" id="3.30.70.270">
    <property type="match status" value="1"/>
</dbReference>
<dbReference type="GO" id="GO:0005886">
    <property type="term" value="C:plasma membrane"/>
    <property type="evidence" value="ECO:0007669"/>
    <property type="project" value="TreeGrafter"/>
</dbReference>
<evidence type="ECO:0000259" key="2">
    <source>
        <dbReference type="PROSITE" id="PS50887"/>
    </source>
</evidence>
<dbReference type="SMART" id="SM00267">
    <property type="entry name" value="GGDEF"/>
    <property type="match status" value="1"/>
</dbReference>
<keyword evidence="4" id="KW-1185">Reference proteome</keyword>
<dbReference type="InterPro" id="IPR019734">
    <property type="entry name" value="TPR_rpt"/>
</dbReference>
<sequence>MDLTNYSEDIRHKLATLEDYRPETFEATIRIANEVAIVANRRDDQTLHSLCDYYIAYYYFNLRNCTEAIRFLDRALKDASGSEAWLEVSKYLNLLGHIFLRQGNPMNAMQAFAKSITISEKNLEKDEEFAPILIDSYEENAMIYYEIANYQQALKYELATDRIFKMIEQHDKYLQKFTRHLSNLVKIYIMFGDATNAGDIVAKIDSIASDNHNVGLEPYISIAHILWNDFSDNHRWDDVYINRLNSYFMGRNFKGKHIWEFFFALERMGSDEKYRPYFRSLVVKMDSFLDHTDLHGYKLQLSNLKLDYYERCGLNVKKAEELERFREYVNSCHKTANAAMSLILSLEVMKALENEVINALVVREAMDDLTGLPNRKAFNDMADRFFERCTRKNVNLGLAMITIDNVKKINDLYGYIIGDRCLVEVGNILKRFNSKTTFVARYVGAEFVVLFEGLNDNEITDRLRSISQALHMRTAEQELPEFTLACGICAHVPKGLNKIWDYTSCADLALLKAMQYGTGRGILVHHQMELGGAAPITIDSKGRLAERKEE</sequence>
<dbReference type="eggNOG" id="COG3706">
    <property type="taxonomic scope" value="Bacteria"/>
</dbReference>
<name>A0A1I0HD31_9FIRM</name>
<evidence type="ECO:0000313" key="4">
    <source>
        <dbReference type="Proteomes" id="UP000199820"/>
    </source>
</evidence>
<dbReference type="GO" id="GO:0052621">
    <property type="term" value="F:diguanylate cyclase activity"/>
    <property type="evidence" value="ECO:0007669"/>
    <property type="project" value="TreeGrafter"/>
</dbReference>
<dbReference type="PROSITE" id="PS50887">
    <property type="entry name" value="GGDEF"/>
    <property type="match status" value="1"/>
</dbReference>
<reference evidence="4" key="1">
    <citation type="submission" date="2016-10" db="EMBL/GenBank/DDBJ databases">
        <authorList>
            <person name="Varghese N."/>
            <person name="Submissions S."/>
        </authorList>
    </citation>
    <scope>NUCLEOTIDE SEQUENCE [LARGE SCALE GENOMIC DNA]</scope>
    <source>
        <strain evidence="4">KH1P1</strain>
    </source>
</reference>
<evidence type="ECO:0000256" key="1">
    <source>
        <dbReference type="PROSITE-ProRule" id="PRU00339"/>
    </source>
</evidence>
<proteinExistence type="predicted"/>
<dbReference type="AlphaFoldDB" id="A0A1I0HD31"/>
<accession>A0A1I0HD31</accession>
<dbReference type="SUPFAM" id="SSF55073">
    <property type="entry name" value="Nucleotide cyclase"/>
    <property type="match status" value="1"/>
</dbReference>
<dbReference type="PANTHER" id="PTHR45138:SF9">
    <property type="entry name" value="DIGUANYLATE CYCLASE DGCM-RELATED"/>
    <property type="match status" value="1"/>
</dbReference>
<dbReference type="STRING" id="1526.SAMN02910262_01902"/>
<dbReference type="EMBL" id="FOIL01000047">
    <property type="protein sequence ID" value="SET80895.1"/>
    <property type="molecule type" value="Genomic_DNA"/>
</dbReference>
<feature type="repeat" description="TPR" evidence="1">
    <location>
        <begin position="89"/>
        <end position="122"/>
    </location>
</feature>
<dbReference type="InterPro" id="IPR011990">
    <property type="entry name" value="TPR-like_helical_dom_sf"/>
</dbReference>
<dbReference type="PROSITE" id="PS50005">
    <property type="entry name" value="TPR"/>
    <property type="match status" value="1"/>
</dbReference>
<dbReference type="InterPro" id="IPR043128">
    <property type="entry name" value="Rev_trsase/Diguanyl_cyclase"/>
</dbReference>
<keyword evidence="1" id="KW-0802">TPR repeat</keyword>
<dbReference type="CDD" id="cd01949">
    <property type="entry name" value="GGDEF"/>
    <property type="match status" value="1"/>
</dbReference>
<gene>
    <name evidence="3" type="ORF">SAMN04487771_10476</name>
</gene>
<organism evidence="3 4">
    <name type="scientific">[Clostridium] aminophilum</name>
    <dbReference type="NCBI Taxonomy" id="1526"/>
    <lineage>
        <taxon>Bacteria</taxon>
        <taxon>Bacillati</taxon>
        <taxon>Bacillota</taxon>
        <taxon>Clostridia</taxon>
        <taxon>Lachnospirales</taxon>
        <taxon>Lachnospiraceae</taxon>
    </lineage>
</organism>
<dbReference type="SUPFAM" id="SSF48452">
    <property type="entry name" value="TPR-like"/>
    <property type="match status" value="1"/>
</dbReference>
<evidence type="ECO:0000313" key="3">
    <source>
        <dbReference type="EMBL" id="SET80895.1"/>
    </source>
</evidence>
<dbReference type="Gene3D" id="1.25.40.10">
    <property type="entry name" value="Tetratricopeptide repeat domain"/>
    <property type="match status" value="1"/>
</dbReference>
<dbReference type="RefSeq" id="WP_074650151.1">
    <property type="nucleotide sequence ID" value="NZ_FOIL01000047.1"/>
</dbReference>
<feature type="domain" description="GGDEF" evidence="2">
    <location>
        <begin position="394"/>
        <end position="528"/>
    </location>
</feature>
<dbReference type="OrthoDB" id="9805474at2"/>
<dbReference type="Pfam" id="PF00990">
    <property type="entry name" value="GGDEF"/>
    <property type="match status" value="1"/>
</dbReference>
<dbReference type="GO" id="GO:1902201">
    <property type="term" value="P:negative regulation of bacterial-type flagellum-dependent cell motility"/>
    <property type="evidence" value="ECO:0007669"/>
    <property type="project" value="TreeGrafter"/>
</dbReference>
<dbReference type="NCBIfam" id="TIGR00254">
    <property type="entry name" value="GGDEF"/>
    <property type="match status" value="1"/>
</dbReference>
<protein>
    <submittedName>
        <fullName evidence="3">Diguanylate cyclase (GGDEF) domain-containing protein</fullName>
    </submittedName>
</protein>
<dbReference type="Proteomes" id="UP000199820">
    <property type="component" value="Unassembled WGS sequence"/>
</dbReference>
<dbReference type="InterPro" id="IPR050469">
    <property type="entry name" value="Diguanylate_Cyclase"/>
</dbReference>
<dbReference type="PANTHER" id="PTHR45138">
    <property type="entry name" value="REGULATORY COMPONENTS OF SENSORY TRANSDUCTION SYSTEM"/>
    <property type="match status" value="1"/>
</dbReference>
<dbReference type="InterPro" id="IPR000160">
    <property type="entry name" value="GGDEF_dom"/>
</dbReference>
<dbReference type="InterPro" id="IPR029787">
    <property type="entry name" value="Nucleotide_cyclase"/>
</dbReference>